<reference evidence="1 2" key="2">
    <citation type="submission" date="2020-08" db="EMBL/GenBank/DDBJ databases">
        <authorList>
            <person name="Ueki A."/>
            <person name="Tonouchi A."/>
        </authorList>
    </citation>
    <scope>NUCLEOTIDE SEQUENCE [LARGE SCALE GENOMIC DNA]</scope>
    <source>
        <strain evidence="1 2">CTTW</strain>
    </source>
</reference>
<sequence>MKKYAFVILILIALLLICPVKYQNTNSYNNKAYYPLDQLQNDYSLADAKVDNCVVYENGDITYGQSVWDSFTAKTQKGKPATVRLAFYYTLDAPSHYAKEYYESIKAEYPVLYIKDLRFDGNKYVIAGFEEGTLYEKEYKYMMKYKGEPRSPSALFQKYTRYVLVNDNTATWEDIEDGALSSRFGASIDNYPVYTDLTWK</sequence>
<protein>
    <submittedName>
        <fullName evidence="1">Uncharacterized protein</fullName>
    </submittedName>
</protein>
<dbReference type="KEGG" id="acht:bsdcttw_36790"/>
<gene>
    <name evidence="1" type="ORF">bsdcttw_36790</name>
</gene>
<keyword evidence="2" id="KW-1185">Reference proteome</keyword>
<dbReference type="Proteomes" id="UP000515703">
    <property type="component" value="Chromosome"/>
</dbReference>
<dbReference type="RefSeq" id="WP_185256293.1">
    <property type="nucleotide sequence ID" value="NZ_AP023368.1"/>
</dbReference>
<accession>A0A7I8DQE3</accession>
<dbReference type="AlphaFoldDB" id="A0A7I8DQE3"/>
<organism evidence="1 2">
    <name type="scientific">Anaerocolumna chitinilytica</name>
    <dbReference type="NCBI Taxonomy" id="1727145"/>
    <lineage>
        <taxon>Bacteria</taxon>
        <taxon>Bacillati</taxon>
        <taxon>Bacillota</taxon>
        <taxon>Clostridia</taxon>
        <taxon>Lachnospirales</taxon>
        <taxon>Lachnospiraceae</taxon>
        <taxon>Anaerocolumna</taxon>
    </lineage>
</organism>
<dbReference type="EMBL" id="AP023368">
    <property type="protein sequence ID" value="BCK00639.1"/>
    <property type="molecule type" value="Genomic_DNA"/>
</dbReference>
<name>A0A7I8DQE3_9FIRM</name>
<evidence type="ECO:0000313" key="2">
    <source>
        <dbReference type="Proteomes" id="UP000515703"/>
    </source>
</evidence>
<reference evidence="1 2" key="1">
    <citation type="submission" date="2020-08" db="EMBL/GenBank/DDBJ databases">
        <title>Draft genome sequencing of an Anaerocolumna strain isolated from anoxic soil subjected to BSD treatment.</title>
        <authorList>
            <person name="Uek A."/>
            <person name="Tonouchi A."/>
        </authorList>
    </citation>
    <scope>NUCLEOTIDE SEQUENCE [LARGE SCALE GENOMIC DNA]</scope>
    <source>
        <strain evidence="1 2">CTTW</strain>
    </source>
</reference>
<evidence type="ECO:0000313" key="1">
    <source>
        <dbReference type="EMBL" id="BCK00639.1"/>
    </source>
</evidence>
<proteinExistence type="predicted"/>